<keyword evidence="9" id="KW-1185">Reference proteome</keyword>
<evidence type="ECO:0000259" key="7">
    <source>
        <dbReference type="Pfam" id="PF02096"/>
    </source>
</evidence>
<comment type="subcellular location">
    <subcellularLocation>
        <location evidence="1 5">Membrane</location>
        <topology evidence="1 5">Multi-pass membrane protein</topology>
    </subcellularLocation>
</comment>
<dbReference type="GO" id="GO:0032977">
    <property type="term" value="F:membrane insertase activity"/>
    <property type="evidence" value="ECO:0007669"/>
    <property type="project" value="InterPro"/>
</dbReference>
<reference evidence="9" key="1">
    <citation type="submission" date="2023-01" db="EMBL/GenBank/DDBJ databases">
        <title>Key to firefly adult light organ development and bioluminescence: homeobox transcription factors regulate luciferase expression and transportation to peroxisome.</title>
        <authorList>
            <person name="Fu X."/>
        </authorList>
    </citation>
    <scope>NUCLEOTIDE SEQUENCE [LARGE SCALE GENOMIC DNA]</scope>
</reference>
<keyword evidence="4 6" id="KW-0472">Membrane</keyword>
<dbReference type="PANTHER" id="PTHR12428:SF65">
    <property type="entry name" value="CYTOCHROME C OXIDASE ASSEMBLY PROTEIN COX18, MITOCHONDRIAL"/>
    <property type="match status" value="1"/>
</dbReference>
<evidence type="ECO:0000256" key="4">
    <source>
        <dbReference type="ARBA" id="ARBA00023136"/>
    </source>
</evidence>
<accession>A0AAN7P3B1</accession>
<evidence type="ECO:0000313" key="8">
    <source>
        <dbReference type="EMBL" id="KAK4873336.1"/>
    </source>
</evidence>
<feature type="transmembrane region" description="Helical" evidence="6">
    <location>
        <begin position="241"/>
        <end position="258"/>
    </location>
</feature>
<evidence type="ECO:0000256" key="1">
    <source>
        <dbReference type="ARBA" id="ARBA00004141"/>
    </source>
</evidence>
<dbReference type="Proteomes" id="UP001353858">
    <property type="component" value="Unassembled WGS sequence"/>
</dbReference>
<dbReference type="CDD" id="cd20069">
    <property type="entry name" value="5TM_Oxa1-like"/>
    <property type="match status" value="1"/>
</dbReference>
<dbReference type="GO" id="GO:0033617">
    <property type="term" value="P:mitochondrial respiratory chain complex IV assembly"/>
    <property type="evidence" value="ECO:0007669"/>
    <property type="project" value="TreeGrafter"/>
</dbReference>
<dbReference type="EMBL" id="JARPUR010000007">
    <property type="protein sequence ID" value="KAK4873336.1"/>
    <property type="molecule type" value="Genomic_DNA"/>
</dbReference>
<evidence type="ECO:0000256" key="6">
    <source>
        <dbReference type="SAM" id="Phobius"/>
    </source>
</evidence>
<sequence length="321" mass="36755">MNIILSRSRLLTSTRIHLYKYRNLATNESVIQTQPGLFRLISESTPVDYLQKFIISVHDTTGLPWWATIICTTIFLRSTVTVPLAIYQNYIIAKVRNIQLELAHLDNELKAEVQAAIKLYQWDEKTAKFHYKRSLKKQWNSLVVRDNCHPVKSSLLIWFQIPLWVCFSAVLRNLAYKLPEASPTAVTVFNELTTSGFGWISNLTQADPLFILPIMFGLINLGIIEIQVLSRTSAPTKLQKYLMNFFRGFAIIMVPITATVPSCVALYWTTSSAYGIFQNFLLMSPKLKTLCRVPKTSNDLEKPYAHLFNNVKKRYSLPKSA</sequence>
<feature type="domain" description="Membrane insertase YidC/Oxa/ALB C-terminal" evidence="7">
    <location>
        <begin position="65"/>
        <end position="283"/>
    </location>
</feature>
<dbReference type="AlphaFoldDB" id="A0AAN7P3B1"/>
<comment type="caution">
    <text evidence="8">The sequence shown here is derived from an EMBL/GenBank/DDBJ whole genome shotgun (WGS) entry which is preliminary data.</text>
</comment>
<dbReference type="GO" id="GO:0032979">
    <property type="term" value="P:protein insertion into mitochondrial inner membrane from matrix"/>
    <property type="evidence" value="ECO:0007669"/>
    <property type="project" value="TreeGrafter"/>
</dbReference>
<protein>
    <recommendedName>
        <fullName evidence="7">Membrane insertase YidC/Oxa/ALB C-terminal domain-containing protein</fullName>
    </recommendedName>
</protein>
<feature type="transmembrane region" description="Helical" evidence="6">
    <location>
        <begin position="65"/>
        <end position="87"/>
    </location>
</feature>
<evidence type="ECO:0000256" key="5">
    <source>
        <dbReference type="RuleBase" id="RU003945"/>
    </source>
</evidence>
<organism evidence="8 9">
    <name type="scientific">Aquatica leii</name>
    <dbReference type="NCBI Taxonomy" id="1421715"/>
    <lineage>
        <taxon>Eukaryota</taxon>
        <taxon>Metazoa</taxon>
        <taxon>Ecdysozoa</taxon>
        <taxon>Arthropoda</taxon>
        <taxon>Hexapoda</taxon>
        <taxon>Insecta</taxon>
        <taxon>Pterygota</taxon>
        <taxon>Neoptera</taxon>
        <taxon>Endopterygota</taxon>
        <taxon>Coleoptera</taxon>
        <taxon>Polyphaga</taxon>
        <taxon>Elateriformia</taxon>
        <taxon>Elateroidea</taxon>
        <taxon>Lampyridae</taxon>
        <taxon>Luciolinae</taxon>
        <taxon>Aquatica</taxon>
    </lineage>
</organism>
<gene>
    <name evidence="8" type="ORF">RN001_015365</name>
</gene>
<dbReference type="InterPro" id="IPR028055">
    <property type="entry name" value="YidC/Oxa/ALB_C"/>
</dbReference>
<feature type="transmembrane region" description="Helical" evidence="6">
    <location>
        <begin position="209"/>
        <end position="229"/>
    </location>
</feature>
<evidence type="ECO:0000256" key="3">
    <source>
        <dbReference type="ARBA" id="ARBA00022989"/>
    </source>
</evidence>
<evidence type="ECO:0000313" key="9">
    <source>
        <dbReference type="Proteomes" id="UP001353858"/>
    </source>
</evidence>
<dbReference type="Pfam" id="PF02096">
    <property type="entry name" value="60KD_IMP"/>
    <property type="match status" value="1"/>
</dbReference>
<evidence type="ECO:0000256" key="2">
    <source>
        <dbReference type="ARBA" id="ARBA00022692"/>
    </source>
</evidence>
<comment type="similarity">
    <text evidence="5">Belongs to the OXA1/ALB3/YidC family.</text>
</comment>
<dbReference type="GO" id="GO:0005743">
    <property type="term" value="C:mitochondrial inner membrane"/>
    <property type="evidence" value="ECO:0007669"/>
    <property type="project" value="TreeGrafter"/>
</dbReference>
<proteinExistence type="inferred from homology"/>
<dbReference type="PANTHER" id="PTHR12428">
    <property type="entry name" value="OXA1"/>
    <property type="match status" value="1"/>
</dbReference>
<dbReference type="InterPro" id="IPR001708">
    <property type="entry name" value="YidC/ALB3/OXA1/COX18"/>
</dbReference>
<name>A0AAN7P3B1_9COLE</name>
<keyword evidence="3 6" id="KW-1133">Transmembrane helix</keyword>
<keyword evidence="2 5" id="KW-0812">Transmembrane</keyword>